<evidence type="ECO:0000313" key="3">
    <source>
        <dbReference type="Proteomes" id="UP001159363"/>
    </source>
</evidence>
<organism evidence="2 3">
    <name type="scientific">Dryococelus australis</name>
    <dbReference type="NCBI Taxonomy" id="614101"/>
    <lineage>
        <taxon>Eukaryota</taxon>
        <taxon>Metazoa</taxon>
        <taxon>Ecdysozoa</taxon>
        <taxon>Arthropoda</taxon>
        <taxon>Hexapoda</taxon>
        <taxon>Insecta</taxon>
        <taxon>Pterygota</taxon>
        <taxon>Neoptera</taxon>
        <taxon>Polyneoptera</taxon>
        <taxon>Phasmatodea</taxon>
        <taxon>Verophasmatodea</taxon>
        <taxon>Anareolatae</taxon>
        <taxon>Phasmatidae</taxon>
        <taxon>Eurycanthinae</taxon>
        <taxon>Dryococelus</taxon>
    </lineage>
</organism>
<evidence type="ECO:0000256" key="1">
    <source>
        <dbReference type="SAM" id="MobiDB-lite"/>
    </source>
</evidence>
<feature type="region of interest" description="Disordered" evidence="1">
    <location>
        <begin position="1"/>
        <end position="21"/>
    </location>
</feature>
<keyword evidence="3" id="KW-1185">Reference proteome</keyword>
<gene>
    <name evidence="2" type="ORF">PR048_027502</name>
</gene>
<proteinExistence type="predicted"/>
<comment type="caution">
    <text evidence="2">The sequence shown here is derived from an EMBL/GenBank/DDBJ whole genome shotgun (WGS) entry which is preliminary data.</text>
</comment>
<accession>A0ABQ9GGP9</accession>
<sequence>MEQHWNERAGKTGDPRENPSIRSIVQYDFHLRKSGLGIEHFTRQAKSDLGSRDEVRSVG</sequence>
<name>A0ABQ9GGP9_9NEOP</name>
<dbReference type="Proteomes" id="UP001159363">
    <property type="component" value="Chromosome 11"/>
</dbReference>
<feature type="compositionally biased region" description="Basic and acidic residues" evidence="1">
    <location>
        <begin position="1"/>
        <end position="19"/>
    </location>
</feature>
<reference evidence="2 3" key="1">
    <citation type="submission" date="2023-02" db="EMBL/GenBank/DDBJ databases">
        <title>LHISI_Scaffold_Assembly.</title>
        <authorList>
            <person name="Stuart O.P."/>
            <person name="Cleave R."/>
            <person name="Magrath M.J.L."/>
            <person name="Mikheyev A.S."/>
        </authorList>
    </citation>
    <scope>NUCLEOTIDE SEQUENCE [LARGE SCALE GENOMIC DNA]</scope>
    <source>
        <strain evidence="2">Daus_M_001</strain>
        <tissue evidence="2">Leg muscle</tissue>
    </source>
</reference>
<evidence type="ECO:0000313" key="2">
    <source>
        <dbReference type="EMBL" id="KAJ8871196.1"/>
    </source>
</evidence>
<dbReference type="EMBL" id="JARBHB010000012">
    <property type="protein sequence ID" value="KAJ8871196.1"/>
    <property type="molecule type" value="Genomic_DNA"/>
</dbReference>
<protein>
    <submittedName>
        <fullName evidence="2">Uncharacterized protein</fullName>
    </submittedName>
</protein>